<dbReference type="Proteomes" id="UP000261811">
    <property type="component" value="Unassembled WGS sequence"/>
</dbReference>
<protein>
    <submittedName>
        <fullName evidence="2">XRE family transcriptional regulator</fullName>
    </submittedName>
</protein>
<feature type="domain" description="DUF5753" evidence="1">
    <location>
        <begin position="105"/>
        <end position="286"/>
    </location>
</feature>
<dbReference type="Pfam" id="PF13560">
    <property type="entry name" value="HTH_31"/>
    <property type="match status" value="1"/>
</dbReference>
<evidence type="ECO:0000313" key="3">
    <source>
        <dbReference type="Proteomes" id="UP000261811"/>
    </source>
</evidence>
<sequence length="314" mass="34437">MPDASAPGPMVQRAILVGELQRLRAATGEPPDRVAAALDWSTTKLVRIETGAVGVSTTDLRALLRHYGLTDGDERVAALTAMARDARERGWWSLYQRDLAPGYLRYIGYESGASVVSGFQMTTVPCLLQTEEYADAVTREHVESSTDREVLVEVRMRRQAELFARENPPRLDMIVDEAALRRHVGGPSDPGVMPRQLRHLLDMLDRPWLTLRVIPFAAGAHCGMMGGFLLLRFGDPRINGVLFEENSGGPVLTVGDRDSRVAAHRSAFEKLGRLALPPGRTSAYIAKITASMEANVRKAAATTGTPPRTRTPTR</sequence>
<organism evidence="2 3">
    <name type="scientific">Actinomadura logoneensis</name>
    <dbReference type="NCBI Taxonomy" id="2293572"/>
    <lineage>
        <taxon>Bacteria</taxon>
        <taxon>Bacillati</taxon>
        <taxon>Actinomycetota</taxon>
        <taxon>Actinomycetes</taxon>
        <taxon>Streptosporangiales</taxon>
        <taxon>Thermomonosporaceae</taxon>
        <taxon>Actinomadura</taxon>
    </lineage>
</organism>
<dbReference type="InterPro" id="IPR043917">
    <property type="entry name" value="DUF5753"/>
</dbReference>
<dbReference type="EMBL" id="QURH01000315">
    <property type="protein sequence ID" value="RFU39972.1"/>
    <property type="molecule type" value="Genomic_DNA"/>
</dbReference>
<gene>
    <name evidence="2" type="ORF">DZF91_19535</name>
</gene>
<dbReference type="Pfam" id="PF19054">
    <property type="entry name" value="DUF5753"/>
    <property type="match status" value="1"/>
</dbReference>
<dbReference type="AlphaFoldDB" id="A0A372JIY2"/>
<name>A0A372JIY2_9ACTN</name>
<evidence type="ECO:0000313" key="2">
    <source>
        <dbReference type="EMBL" id="RFU39972.1"/>
    </source>
</evidence>
<comment type="caution">
    <text evidence="2">The sequence shown here is derived from an EMBL/GenBank/DDBJ whole genome shotgun (WGS) entry which is preliminary data.</text>
</comment>
<accession>A0A372JIY2</accession>
<proteinExistence type="predicted"/>
<evidence type="ECO:0000259" key="1">
    <source>
        <dbReference type="Pfam" id="PF19054"/>
    </source>
</evidence>
<keyword evidence="3" id="KW-1185">Reference proteome</keyword>
<reference evidence="2 3" key="1">
    <citation type="submission" date="2018-08" db="EMBL/GenBank/DDBJ databases">
        <title>Actinomadura jelena sp. nov., a novel Actinomycete isolated from soil in Chad.</title>
        <authorList>
            <person name="Shi L."/>
        </authorList>
    </citation>
    <scope>NUCLEOTIDE SEQUENCE [LARGE SCALE GENOMIC DNA]</scope>
    <source>
        <strain evidence="2 3">NEAU-G17</strain>
    </source>
</reference>